<evidence type="ECO:0000313" key="1">
    <source>
        <dbReference type="EMBL" id="CFX16476.1"/>
    </source>
</evidence>
<protein>
    <submittedName>
        <fullName evidence="1">Uncharacterized</fullName>
    </submittedName>
</protein>
<accession>A0A0E3W2S2</accession>
<name>A0A0E3W2S2_9FIRM</name>
<sequence length="138" mass="15562">MSDKKYPRELRVKLDDATYLSLRTLADKRGESMAIVTRRILSQSLQTNSALDASDILLSTVRKAVAQELRQTENRLANICAKSAIASASTENLVTYILKNKNEPNLKMIRDAARKRGVAYIREPLEQIMQAYSEESDT</sequence>
<evidence type="ECO:0000313" key="2">
    <source>
        <dbReference type="Proteomes" id="UP000045545"/>
    </source>
</evidence>
<dbReference type="EMBL" id="CGIH01000009">
    <property type="protein sequence ID" value="CFX16476.1"/>
    <property type="molecule type" value="Genomic_DNA"/>
</dbReference>
<reference evidence="1 2" key="1">
    <citation type="submission" date="2015-03" db="EMBL/GenBank/DDBJ databases">
        <authorList>
            <person name="Murphy D."/>
        </authorList>
    </citation>
    <scope>NUCLEOTIDE SEQUENCE [LARGE SCALE GENOMIC DNA]</scope>
    <source>
        <strain evidence="1 2">OL-4</strain>
    </source>
</reference>
<proteinExistence type="predicted"/>
<dbReference type="Proteomes" id="UP000045545">
    <property type="component" value="Unassembled WGS sequence"/>
</dbReference>
<gene>
    <name evidence="1" type="ORF">680</name>
</gene>
<organism evidence="1 2">
    <name type="scientific">Syntrophomonas zehnderi OL-4</name>
    <dbReference type="NCBI Taxonomy" id="690567"/>
    <lineage>
        <taxon>Bacteria</taxon>
        <taxon>Bacillati</taxon>
        <taxon>Bacillota</taxon>
        <taxon>Clostridia</taxon>
        <taxon>Eubacteriales</taxon>
        <taxon>Syntrophomonadaceae</taxon>
        <taxon>Syntrophomonas</taxon>
    </lineage>
</organism>
<dbReference type="AlphaFoldDB" id="A0A0E3W2S2"/>
<keyword evidence="2" id="KW-1185">Reference proteome</keyword>
<dbReference type="RefSeq" id="WP_046495787.1">
    <property type="nucleotide sequence ID" value="NZ_CGIH01000009.1"/>
</dbReference>
<dbReference type="STRING" id="690567.680"/>